<proteinExistence type="predicted"/>
<reference evidence="2" key="1">
    <citation type="journal article" date="2019" name="Environ. Microbiol.">
        <title>Fungal ecological strategies reflected in gene transcription - a case study of two litter decomposers.</title>
        <authorList>
            <person name="Barbi F."/>
            <person name="Kohler A."/>
            <person name="Barry K."/>
            <person name="Baskaran P."/>
            <person name="Daum C."/>
            <person name="Fauchery L."/>
            <person name="Ihrmark K."/>
            <person name="Kuo A."/>
            <person name="LaButti K."/>
            <person name="Lipzen A."/>
            <person name="Morin E."/>
            <person name="Grigoriev I.V."/>
            <person name="Henrissat B."/>
            <person name="Lindahl B."/>
            <person name="Martin F."/>
        </authorList>
    </citation>
    <scope>NUCLEOTIDE SEQUENCE</scope>
    <source>
        <strain evidence="2">JB14</strain>
    </source>
</reference>
<organism evidence="2 3">
    <name type="scientific">Gymnopus androsaceus JB14</name>
    <dbReference type="NCBI Taxonomy" id="1447944"/>
    <lineage>
        <taxon>Eukaryota</taxon>
        <taxon>Fungi</taxon>
        <taxon>Dikarya</taxon>
        <taxon>Basidiomycota</taxon>
        <taxon>Agaricomycotina</taxon>
        <taxon>Agaricomycetes</taxon>
        <taxon>Agaricomycetidae</taxon>
        <taxon>Agaricales</taxon>
        <taxon>Marasmiineae</taxon>
        <taxon>Omphalotaceae</taxon>
        <taxon>Gymnopus</taxon>
    </lineage>
</organism>
<dbReference type="AlphaFoldDB" id="A0A6A4GT22"/>
<name>A0A6A4GT22_9AGAR</name>
<feature type="region of interest" description="Disordered" evidence="1">
    <location>
        <begin position="198"/>
        <end position="253"/>
    </location>
</feature>
<gene>
    <name evidence="2" type="ORF">BT96DRAFT_947694</name>
</gene>
<evidence type="ECO:0000313" key="2">
    <source>
        <dbReference type="EMBL" id="KAE9388335.1"/>
    </source>
</evidence>
<feature type="compositionally biased region" description="Basic and acidic residues" evidence="1">
    <location>
        <begin position="214"/>
        <end position="230"/>
    </location>
</feature>
<sequence>MAMDIDAPYFSFAPRYYFNGFEHSEVLVWSTDNYIFALDYNQNLCWLALWCFRNQSHKEILALTVNCGYLSLLPTLAETKLIDTPLAGLQDILHDPFLYRAWSLFRDHRIACLEQVKERHNEVHPEMNCATWAMETEPGGNHLVMRGGYTIMYEEPSTLGQSHEADHRLARRRHEEIGHSAAGEICDRMHMDQDEHRYSSGYSKIGSSAPRLSSEADHRCSKAEPGDKPSLDMLSKSSTPKTEPGGRLLRYKGEEIERSYPALKLHTYDFLSATGWDGGGGKKK</sequence>
<accession>A0A6A4GT22</accession>
<evidence type="ECO:0000313" key="3">
    <source>
        <dbReference type="Proteomes" id="UP000799118"/>
    </source>
</evidence>
<keyword evidence="3" id="KW-1185">Reference proteome</keyword>
<protein>
    <submittedName>
        <fullName evidence="2">Uncharacterized protein</fullName>
    </submittedName>
</protein>
<dbReference type="Proteomes" id="UP000799118">
    <property type="component" value="Unassembled WGS sequence"/>
</dbReference>
<dbReference type="EMBL" id="ML769749">
    <property type="protein sequence ID" value="KAE9388335.1"/>
    <property type="molecule type" value="Genomic_DNA"/>
</dbReference>
<evidence type="ECO:0000256" key="1">
    <source>
        <dbReference type="SAM" id="MobiDB-lite"/>
    </source>
</evidence>